<dbReference type="AlphaFoldDB" id="A0A7Z0MMI6"/>
<reference evidence="1 2" key="1">
    <citation type="submission" date="2020-05" db="EMBL/GenBank/DDBJ databases">
        <title>Horizontal transmission and recombination maintain forever young bacterial symbiont genomes.</title>
        <authorList>
            <person name="Russell S.L."/>
            <person name="Pepper-Tunick E."/>
            <person name="Svedberg J."/>
            <person name="Byrne A."/>
            <person name="Ruelas Castillo J."/>
            <person name="Vollmers C."/>
            <person name="Beinart R.A."/>
            <person name="Corbett-Detig R."/>
        </authorList>
    </citation>
    <scope>NUCLEOTIDE SEQUENCE [LARGE SCALE GENOMIC DNA]</scope>
    <source>
        <strain evidence="1">4727-3</strain>
    </source>
</reference>
<dbReference type="EMBL" id="JACCHS010000004">
    <property type="protein sequence ID" value="NYT46441.1"/>
    <property type="molecule type" value="Genomic_DNA"/>
</dbReference>
<organism evidence="1 2">
    <name type="scientific">Candidatus Methanofishera endochildressiae</name>
    <dbReference type="NCBI Taxonomy" id="2738884"/>
    <lineage>
        <taxon>Bacteria</taxon>
        <taxon>Pseudomonadati</taxon>
        <taxon>Pseudomonadota</taxon>
        <taxon>Gammaproteobacteria</taxon>
        <taxon>Candidatus Methanofishera</taxon>
    </lineage>
</organism>
<evidence type="ECO:0000313" key="2">
    <source>
        <dbReference type="Proteomes" id="UP000537890"/>
    </source>
</evidence>
<dbReference type="Proteomes" id="UP000537890">
    <property type="component" value="Unassembled WGS sequence"/>
</dbReference>
<comment type="caution">
    <text evidence="1">The sequence shown here is derived from an EMBL/GenBank/DDBJ whole genome shotgun (WGS) entry which is preliminary data.</text>
</comment>
<name>A0A7Z0MMI6_9GAMM</name>
<accession>A0A7Z0MMI6</accession>
<gene>
    <name evidence="1" type="ORF">H0A75_00675</name>
</gene>
<sequence length="60" mass="6597">MQNAREPSPQADGKLWAQEQGLQVVQTSLVLLLDADILLKPGLVPFLKPKRGQKGLQFVS</sequence>
<evidence type="ECO:0000313" key="1">
    <source>
        <dbReference type="EMBL" id="NYT46441.1"/>
    </source>
</evidence>
<proteinExistence type="predicted"/>
<protein>
    <submittedName>
        <fullName evidence="1">Uncharacterized protein</fullName>
    </submittedName>
</protein>